<feature type="transmembrane region" description="Helical" evidence="5">
    <location>
        <begin position="365"/>
        <end position="384"/>
    </location>
</feature>
<evidence type="ECO:0000313" key="7">
    <source>
        <dbReference type="EMBL" id="EPY25550.1"/>
    </source>
</evidence>
<sequence>MFFPSFFFKMLNPFGSFEYTLIIVALFPVHCFPSCMCLRCVFHRTSSLVVFFKCSFLPLSFPAEYLFLFFFLSVSFFVFLFPIFSLFTLIMSDNENWNRGDAWIYDKDGNQPGDIQQAEVVGVTGIDLKEESPDDSANLAQRRINDMDQERAEWVARRRTPKNALHKCVNYILPYGGLLASGLNLASSSIGAGIIALPSAFEASGIIMSVIYLVVIAFLTVYSFTLIGIAGQKTGLRNYEQIVRALMGNGADYWLAFCLWLLSFGGEVSYAISLKNVVTQFLDNGAGVPDYLRTIAGQRLITSALWLVFMLPLCLPKEINSLRYFSLIAILFIIFFVICMIIHASENGLKDGMRSDLVLFQTGNKAIGGLSIFIFAFICQLNALEVYNELYRPSVLRLTLSAGVGVFLCFTLYFIAGFVGYADFGATVGSLSALQMYNPIENPLMGVSYVGIMLKLCVGYGLHMIPVRDAIYHVVGWEVHTLAWWKHACVCTSMATLSLIGGLFIPRINLVFGLVGGFSGGFIGFVYPAFMYMYSGNWTLGSVGWFHYLSTYFLLLVGIIAIVWGTADTVYGAIIANN</sequence>
<comment type="caution">
    <text evidence="7">The sequence shown here is derived from an EMBL/GenBank/DDBJ whole genome shotgun (WGS) entry which is preliminary data.</text>
</comment>
<dbReference type="PANTHER" id="PTHR22950:SF301">
    <property type="entry name" value="ACID TRANSPORTER, PUTATIVE-RELATED"/>
    <property type="match status" value="1"/>
</dbReference>
<keyword evidence="4 5" id="KW-0472">Membrane</keyword>
<dbReference type="OrthoDB" id="277763at2759"/>
<evidence type="ECO:0000256" key="5">
    <source>
        <dbReference type="SAM" id="Phobius"/>
    </source>
</evidence>
<keyword evidence="3 5" id="KW-1133">Transmembrane helix</keyword>
<evidence type="ECO:0000256" key="2">
    <source>
        <dbReference type="ARBA" id="ARBA00022692"/>
    </source>
</evidence>
<dbReference type="PANTHER" id="PTHR22950">
    <property type="entry name" value="AMINO ACID TRANSPORTER"/>
    <property type="match status" value="1"/>
</dbReference>
<gene>
    <name evidence="7" type="ORF">STCU_06693</name>
</gene>
<accession>S9VQR5</accession>
<keyword evidence="2 5" id="KW-0812">Transmembrane</keyword>
<proteinExistence type="predicted"/>
<dbReference type="EMBL" id="ATMH01006693">
    <property type="protein sequence ID" value="EPY25550.1"/>
    <property type="molecule type" value="Genomic_DNA"/>
</dbReference>
<protein>
    <submittedName>
        <fullName evidence="7">Amino acid transporter aATP11</fullName>
    </submittedName>
</protein>
<feature type="transmembrane region" description="Helical" evidence="5">
    <location>
        <begin position="251"/>
        <end position="272"/>
    </location>
</feature>
<feature type="transmembrane region" description="Helical" evidence="5">
    <location>
        <begin position="483"/>
        <end position="505"/>
    </location>
</feature>
<feature type="transmembrane region" description="Helical" evidence="5">
    <location>
        <begin position="322"/>
        <end position="345"/>
    </location>
</feature>
<dbReference type="InterPro" id="IPR013057">
    <property type="entry name" value="AA_transpt_TM"/>
</dbReference>
<name>S9VQR5_9TRYP</name>
<dbReference type="GO" id="GO:0015179">
    <property type="term" value="F:L-amino acid transmembrane transporter activity"/>
    <property type="evidence" value="ECO:0007669"/>
    <property type="project" value="TreeGrafter"/>
</dbReference>
<feature type="transmembrane region" description="Helical" evidence="5">
    <location>
        <begin position="172"/>
        <end position="197"/>
    </location>
</feature>
<feature type="transmembrane region" description="Helical" evidence="5">
    <location>
        <begin position="511"/>
        <end position="533"/>
    </location>
</feature>
<comment type="subcellular location">
    <subcellularLocation>
        <location evidence="1">Membrane</location>
        <topology evidence="1">Multi-pass membrane protein</topology>
    </subcellularLocation>
</comment>
<evidence type="ECO:0000313" key="8">
    <source>
        <dbReference type="Proteomes" id="UP000015354"/>
    </source>
</evidence>
<evidence type="ECO:0000256" key="3">
    <source>
        <dbReference type="ARBA" id="ARBA00022989"/>
    </source>
</evidence>
<organism evidence="7 8">
    <name type="scientific">Strigomonas culicis</name>
    <dbReference type="NCBI Taxonomy" id="28005"/>
    <lineage>
        <taxon>Eukaryota</taxon>
        <taxon>Discoba</taxon>
        <taxon>Euglenozoa</taxon>
        <taxon>Kinetoplastea</taxon>
        <taxon>Metakinetoplastina</taxon>
        <taxon>Trypanosomatida</taxon>
        <taxon>Trypanosomatidae</taxon>
        <taxon>Strigomonadinae</taxon>
        <taxon>Strigomonas</taxon>
    </lineage>
</organism>
<keyword evidence="8" id="KW-1185">Reference proteome</keyword>
<dbReference type="GO" id="GO:0016020">
    <property type="term" value="C:membrane"/>
    <property type="evidence" value="ECO:0007669"/>
    <property type="project" value="UniProtKB-SubCell"/>
</dbReference>
<evidence type="ECO:0000256" key="1">
    <source>
        <dbReference type="ARBA" id="ARBA00004141"/>
    </source>
</evidence>
<dbReference type="Proteomes" id="UP000015354">
    <property type="component" value="Unassembled WGS sequence"/>
</dbReference>
<reference evidence="7 8" key="1">
    <citation type="journal article" date="2013" name="PLoS ONE">
        <title>Predicting the Proteins of Angomonas deanei, Strigomonas culicis and Their Respective Endosymbionts Reveals New Aspects of the Trypanosomatidae Family.</title>
        <authorList>
            <person name="Motta M.C."/>
            <person name="Martins A.C."/>
            <person name="de Souza S.S."/>
            <person name="Catta-Preta C.M."/>
            <person name="Silva R."/>
            <person name="Klein C.C."/>
            <person name="de Almeida L.G."/>
            <person name="de Lima Cunha O."/>
            <person name="Ciapina L.P."/>
            <person name="Brocchi M."/>
            <person name="Colabardini A.C."/>
            <person name="de Araujo Lima B."/>
            <person name="Machado C.R."/>
            <person name="de Almeida Soares C.M."/>
            <person name="Probst C.M."/>
            <person name="de Menezes C.B."/>
            <person name="Thompson C.E."/>
            <person name="Bartholomeu D.C."/>
            <person name="Gradia D.F."/>
            <person name="Pavoni D.P."/>
            <person name="Grisard E.C."/>
            <person name="Fantinatti-Garboggini F."/>
            <person name="Marchini F.K."/>
            <person name="Rodrigues-Luiz G.F."/>
            <person name="Wagner G."/>
            <person name="Goldman G.H."/>
            <person name="Fietto J.L."/>
            <person name="Elias M.C."/>
            <person name="Goldman M.H."/>
            <person name="Sagot M.F."/>
            <person name="Pereira M."/>
            <person name="Stoco P.H."/>
            <person name="de Mendonca-Neto R.P."/>
            <person name="Teixeira S.M."/>
            <person name="Maciel T.E."/>
            <person name="de Oliveira Mendes T.A."/>
            <person name="Urmenyi T.P."/>
            <person name="de Souza W."/>
            <person name="Schenkman S."/>
            <person name="de Vasconcelos A.T."/>
        </authorList>
    </citation>
    <scope>NUCLEOTIDE SEQUENCE [LARGE SCALE GENOMIC DNA]</scope>
</reference>
<dbReference type="Pfam" id="PF01490">
    <property type="entry name" value="Aa_trans"/>
    <property type="match status" value="1"/>
</dbReference>
<feature type="transmembrane region" description="Helical" evidence="5">
    <location>
        <begin position="292"/>
        <end position="315"/>
    </location>
</feature>
<feature type="transmembrane region" description="Helical" evidence="5">
    <location>
        <begin position="65"/>
        <end position="90"/>
    </location>
</feature>
<dbReference type="AlphaFoldDB" id="S9VQR5"/>
<feature type="transmembrane region" description="Helical" evidence="5">
    <location>
        <begin position="203"/>
        <end position="230"/>
    </location>
</feature>
<feature type="transmembrane region" description="Helical" evidence="5">
    <location>
        <begin position="545"/>
        <end position="564"/>
    </location>
</feature>
<dbReference type="GO" id="GO:0005737">
    <property type="term" value="C:cytoplasm"/>
    <property type="evidence" value="ECO:0007669"/>
    <property type="project" value="TreeGrafter"/>
</dbReference>
<evidence type="ECO:0000256" key="4">
    <source>
        <dbReference type="ARBA" id="ARBA00023136"/>
    </source>
</evidence>
<evidence type="ECO:0000259" key="6">
    <source>
        <dbReference type="Pfam" id="PF01490"/>
    </source>
</evidence>
<feature type="transmembrane region" description="Helical" evidence="5">
    <location>
        <begin position="396"/>
        <end position="422"/>
    </location>
</feature>
<feature type="domain" description="Amino acid transporter transmembrane" evidence="6">
    <location>
        <begin position="180"/>
        <end position="569"/>
    </location>
</feature>